<feature type="domain" description="TonB-dependent receptor plug" evidence="10">
    <location>
        <begin position="133"/>
        <end position="238"/>
    </location>
</feature>
<dbReference type="RefSeq" id="WP_106136169.1">
    <property type="nucleotide sequence ID" value="NZ_PVTE01000002.1"/>
</dbReference>
<feature type="chain" id="PRO_5015765562" evidence="9">
    <location>
        <begin position="28"/>
        <end position="1034"/>
    </location>
</feature>
<protein>
    <submittedName>
        <fullName evidence="11">TonB-linked SusC/RagA family outer membrane protein</fullName>
    </submittedName>
</protein>
<organism evidence="11 12">
    <name type="scientific">Spirosoma oryzae</name>
    <dbReference type="NCBI Taxonomy" id="1469603"/>
    <lineage>
        <taxon>Bacteria</taxon>
        <taxon>Pseudomonadati</taxon>
        <taxon>Bacteroidota</taxon>
        <taxon>Cytophagia</taxon>
        <taxon>Cytophagales</taxon>
        <taxon>Cytophagaceae</taxon>
        <taxon>Spirosoma</taxon>
    </lineage>
</organism>
<feature type="signal peptide" evidence="9">
    <location>
        <begin position="1"/>
        <end position="27"/>
    </location>
</feature>
<dbReference type="Proteomes" id="UP000238375">
    <property type="component" value="Unassembled WGS sequence"/>
</dbReference>
<evidence type="ECO:0000259" key="10">
    <source>
        <dbReference type="Pfam" id="PF07715"/>
    </source>
</evidence>
<dbReference type="OrthoDB" id="9768177at2"/>
<evidence type="ECO:0000256" key="9">
    <source>
        <dbReference type="SAM" id="SignalP"/>
    </source>
</evidence>
<dbReference type="PANTHER" id="PTHR30069:SF29">
    <property type="entry name" value="HEMOGLOBIN AND HEMOGLOBIN-HAPTOGLOBIN-BINDING PROTEIN 1-RELATED"/>
    <property type="match status" value="1"/>
</dbReference>
<dbReference type="InterPro" id="IPR012910">
    <property type="entry name" value="Plug_dom"/>
</dbReference>
<dbReference type="NCBIfam" id="TIGR04057">
    <property type="entry name" value="SusC_RagA_signa"/>
    <property type="match status" value="1"/>
</dbReference>
<keyword evidence="3 8" id="KW-1134">Transmembrane beta strand</keyword>
<accession>A0A2T0TI65</accession>
<gene>
    <name evidence="11" type="ORF">CLV58_10249</name>
</gene>
<dbReference type="Pfam" id="PF07715">
    <property type="entry name" value="Plug"/>
    <property type="match status" value="1"/>
</dbReference>
<dbReference type="GO" id="GO:0015344">
    <property type="term" value="F:siderophore uptake transmembrane transporter activity"/>
    <property type="evidence" value="ECO:0007669"/>
    <property type="project" value="TreeGrafter"/>
</dbReference>
<evidence type="ECO:0000256" key="6">
    <source>
        <dbReference type="ARBA" id="ARBA00023136"/>
    </source>
</evidence>
<keyword evidence="2 8" id="KW-0813">Transport</keyword>
<dbReference type="PANTHER" id="PTHR30069">
    <property type="entry name" value="TONB-DEPENDENT OUTER MEMBRANE RECEPTOR"/>
    <property type="match status" value="1"/>
</dbReference>
<keyword evidence="12" id="KW-1185">Reference proteome</keyword>
<comment type="subcellular location">
    <subcellularLocation>
        <location evidence="1 8">Cell outer membrane</location>
        <topology evidence="1 8">Multi-pass membrane protein</topology>
    </subcellularLocation>
</comment>
<evidence type="ECO:0000256" key="3">
    <source>
        <dbReference type="ARBA" id="ARBA00022452"/>
    </source>
</evidence>
<keyword evidence="5 9" id="KW-0732">Signal</keyword>
<dbReference type="InterPro" id="IPR023996">
    <property type="entry name" value="TonB-dep_OMP_SusC/RagA"/>
</dbReference>
<keyword evidence="4 8" id="KW-0812">Transmembrane</keyword>
<dbReference type="EMBL" id="PVTE01000002">
    <property type="protein sequence ID" value="PRY45301.1"/>
    <property type="molecule type" value="Genomic_DNA"/>
</dbReference>
<dbReference type="Gene3D" id="2.60.40.1120">
    <property type="entry name" value="Carboxypeptidase-like, regulatory domain"/>
    <property type="match status" value="1"/>
</dbReference>
<dbReference type="FunFam" id="2.170.130.10:FF:000003">
    <property type="entry name" value="SusC/RagA family TonB-linked outer membrane protein"/>
    <property type="match status" value="1"/>
</dbReference>
<keyword evidence="7 8" id="KW-0998">Cell outer membrane</keyword>
<dbReference type="InterPro" id="IPR039426">
    <property type="entry name" value="TonB-dep_rcpt-like"/>
</dbReference>
<dbReference type="GO" id="GO:0044718">
    <property type="term" value="P:siderophore transmembrane transport"/>
    <property type="evidence" value="ECO:0007669"/>
    <property type="project" value="TreeGrafter"/>
</dbReference>
<keyword evidence="6 8" id="KW-0472">Membrane</keyword>
<proteinExistence type="inferred from homology"/>
<dbReference type="Pfam" id="PF13715">
    <property type="entry name" value="CarbopepD_reg_2"/>
    <property type="match status" value="1"/>
</dbReference>
<evidence type="ECO:0000313" key="12">
    <source>
        <dbReference type="Proteomes" id="UP000238375"/>
    </source>
</evidence>
<evidence type="ECO:0000256" key="4">
    <source>
        <dbReference type="ARBA" id="ARBA00022692"/>
    </source>
</evidence>
<dbReference type="InterPro" id="IPR008969">
    <property type="entry name" value="CarboxyPept-like_regulatory"/>
</dbReference>
<name>A0A2T0TI65_9BACT</name>
<dbReference type="GO" id="GO:0009279">
    <property type="term" value="C:cell outer membrane"/>
    <property type="evidence" value="ECO:0007669"/>
    <property type="project" value="UniProtKB-SubCell"/>
</dbReference>
<dbReference type="Gene3D" id="2.170.130.10">
    <property type="entry name" value="TonB-dependent receptor, plug domain"/>
    <property type="match status" value="1"/>
</dbReference>
<reference evidence="11 12" key="1">
    <citation type="submission" date="2018-03" db="EMBL/GenBank/DDBJ databases">
        <title>Genomic Encyclopedia of Archaeal and Bacterial Type Strains, Phase II (KMG-II): from individual species to whole genera.</title>
        <authorList>
            <person name="Goeker M."/>
        </authorList>
    </citation>
    <scope>NUCLEOTIDE SEQUENCE [LARGE SCALE GENOMIC DNA]</scope>
    <source>
        <strain evidence="11 12">DSM 28354</strain>
    </source>
</reference>
<dbReference type="SUPFAM" id="SSF56935">
    <property type="entry name" value="Porins"/>
    <property type="match status" value="1"/>
</dbReference>
<evidence type="ECO:0000256" key="5">
    <source>
        <dbReference type="ARBA" id="ARBA00022729"/>
    </source>
</evidence>
<comment type="similarity">
    <text evidence="8">Belongs to the TonB-dependent receptor family.</text>
</comment>
<evidence type="ECO:0000313" key="11">
    <source>
        <dbReference type="EMBL" id="PRY45301.1"/>
    </source>
</evidence>
<comment type="caution">
    <text evidence="11">The sequence shown here is derived from an EMBL/GenBank/DDBJ whole genome shotgun (WGS) entry which is preliminary data.</text>
</comment>
<sequence>MVLFLRTRYLWCLLCMCHALCLRPGYAQTPAISPSTTAQRTLSGRVTTTTGEALPGVTIVQKGTTQGTTTDVNGNFQLSVGNQNATLTVSYIGYVTQQVPVGSQTSFTIQLKEDAQALSEVVVVGYGTQKRATLTGAVAEVSGRDLVQSPQPNLANSLVGRTPGLIALNRSGEPGRDGSQFFIRGRSTLGDPNPLIVIDGVANRLGGLDRLDPNEIESVSVLKDASASIYGAQAANGVILVTTRRGTKGKPQITYNFNQGFSTPTRLPKMADAATYAQILNEIQYYSNPGRGLNQRYTDEQIQKFRDGSDPLNYPNTNWLQTVLRSAAPQHRHTLGISGGNDDIRYLVSFGNLFQDGIYKNGTAKYNQYSLRANVDANVGKNLTVGVDINGRQEDRNYPLDSAGRIFRYALRAYPTLVAVYPNGLPGSGTDQGRNPVLQVTDALGYQRDRRGYINATVRLRENLPFLPGFSVDGFAALDKLYQFNKQWSIPWTTYNYNATTGQYASQVNPPSVPGLLQGQTNVTQITLNARVNYDRTFGPNKLSAFLAYEQSTYNSTLFTAYRSSFVSTSIADFYAGSESDRVSGQPFASARQNYFGRVQYNLKDRYLAEFQGRYDGSQNFASNQRFGFFPALLLGWRISDEPWFKTSGTAFVNSLKMRASYGLLGNDRIAQFQYLASYVFDPGYILGDSPVRQPGLTASTEPNPNVTWEKAQTANIAIDGVLFDGKLNVTFDYFNTLRNDILIRRNVSVPDYTGLVLPNENLGRLTNKGFDFQITHNNTYGPINVSVGTNFTYARNRVQFLDEVSGLPTYQQQTGQSISDPSYGGLLYRSQGIFRTQAEVDAYPHVLGAGPGDIKLEDVDGNGVIDANDRIRPRYSNVPEIVYGVPINLIWRGIDLNILVQGQAHVSQYLLLESGSTGNFFAQDAANRWSPTNPDGTFPRVSSEMLNSVNGVYQNTYWLKNAAFTRLKNVQIGYNLPKTLLDKFKIQSLRVYASGFNLLTFDQLKTIDPEGGSAQGWFYPQQRVYNLGLSARF</sequence>
<dbReference type="InterPro" id="IPR037066">
    <property type="entry name" value="Plug_dom_sf"/>
</dbReference>
<dbReference type="SUPFAM" id="SSF49464">
    <property type="entry name" value="Carboxypeptidase regulatory domain-like"/>
    <property type="match status" value="1"/>
</dbReference>
<dbReference type="Gene3D" id="2.40.170.20">
    <property type="entry name" value="TonB-dependent receptor, beta-barrel domain"/>
    <property type="match status" value="1"/>
</dbReference>
<dbReference type="InterPro" id="IPR036942">
    <property type="entry name" value="Beta-barrel_TonB_sf"/>
</dbReference>
<evidence type="ECO:0000256" key="7">
    <source>
        <dbReference type="ARBA" id="ARBA00023237"/>
    </source>
</evidence>
<dbReference type="PROSITE" id="PS52016">
    <property type="entry name" value="TONB_DEPENDENT_REC_3"/>
    <property type="match status" value="1"/>
</dbReference>
<evidence type="ECO:0000256" key="8">
    <source>
        <dbReference type="PROSITE-ProRule" id="PRU01360"/>
    </source>
</evidence>
<evidence type="ECO:0000256" key="1">
    <source>
        <dbReference type="ARBA" id="ARBA00004571"/>
    </source>
</evidence>
<dbReference type="NCBIfam" id="TIGR04056">
    <property type="entry name" value="OMP_RagA_SusC"/>
    <property type="match status" value="1"/>
</dbReference>
<evidence type="ECO:0000256" key="2">
    <source>
        <dbReference type="ARBA" id="ARBA00022448"/>
    </source>
</evidence>
<dbReference type="InterPro" id="IPR023997">
    <property type="entry name" value="TonB-dep_OMP_SusC/RagA_CS"/>
</dbReference>
<dbReference type="AlphaFoldDB" id="A0A2T0TI65"/>